<proteinExistence type="predicted"/>
<dbReference type="Proteomes" id="UP001187192">
    <property type="component" value="Unassembled WGS sequence"/>
</dbReference>
<evidence type="ECO:0000313" key="2">
    <source>
        <dbReference type="Proteomes" id="UP001187192"/>
    </source>
</evidence>
<dbReference type="EMBL" id="BTGU01003430">
    <property type="protein sequence ID" value="GMN32206.1"/>
    <property type="molecule type" value="Genomic_DNA"/>
</dbReference>
<protein>
    <submittedName>
        <fullName evidence="1">Uncharacterized protein</fullName>
    </submittedName>
</protein>
<sequence length="89" mass="10312">MMLTMESLNQEEEKLIMKRMRNHSLRELEHEVTFPLHRFEMEAKPPSVSDEEVKATETFHSDPRVGVLRGTVELVLLAKGYLVVNVSVF</sequence>
<keyword evidence="2" id="KW-1185">Reference proteome</keyword>
<gene>
    <name evidence="1" type="ORF">TIFTF001_044663</name>
</gene>
<reference evidence="1" key="1">
    <citation type="submission" date="2023-07" db="EMBL/GenBank/DDBJ databases">
        <title>draft genome sequence of fig (Ficus carica).</title>
        <authorList>
            <person name="Takahashi T."/>
            <person name="Nishimura K."/>
        </authorList>
    </citation>
    <scope>NUCLEOTIDE SEQUENCE</scope>
</reference>
<accession>A0AA87ZU50</accession>
<evidence type="ECO:0000313" key="1">
    <source>
        <dbReference type="EMBL" id="GMN32206.1"/>
    </source>
</evidence>
<comment type="caution">
    <text evidence="1">The sequence shown here is derived from an EMBL/GenBank/DDBJ whole genome shotgun (WGS) entry which is preliminary data.</text>
</comment>
<dbReference type="AlphaFoldDB" id="A0AA87ZU50"/>
<name>A0AA87ZU50_FICCA</name>
<organism evidence="1 2">
    <name type="scientific">Ficus carica</name>
    <name type="common">Common fig</name>
    <dbReference type="NCBI Taxonomy" id="3494"/>
    <lineage>
        <taxon>Eukaryota</taxon>
        <taxon>Viridiplantae</taxon>
        <taxon>Streptophyta</taxon>
        <taxon>Embryophyta</taxon>
        <taxon>Tracheophyta</taxon>
        <taxon>Spermatophyta</taxon>
        <taxon>Magnoliopsida</taxon>
        <taxon>eudicotyledons</taxon>
        <taxon>Gunneridae</taxon>
        <taxon>Pentapetalae</taxon>
        <taxon>rosids</taxon>
        <taxon>fabids</taxon>
        <taxon>Rosales</taxon>
        <taxon>Moraceae</taxon>
        <taxon>Ficeae</taxon>
        <taxon>Ficus</taxon>
    </lineage>
</organism>